<comment type="caution">
    <text evidence="3">The sequence shown here is derived from an EMBL/GenBank/DDBJ whole genome shotgun (WGS) entry which is preliminary data.</text>
</comment>
<dbReference type="InterPro" id="IPR029016">
    <property type="entry name" value="GAF-like_dom_sf"/>
</dbReference>
<proteinExistence type="predicted"/>
<sequence length="203" mass="21680">MEPSMIDPAVLGVDGIAVSIATTATVELTWFSDETSARLDDGQFTTGQGPVFDAIADHDPIQCRDLTKTTRWPAFTDHALGIGVHAVFAFPMIIGPTCVGAMLCHRRNSGPMSDDGIATAMALASLLRAQTLTWVPGRNDPKPAEFHRAEVHQAAGIVSAHLDAPVNDALARMRAYTFAHQRALVDVARDVIAGRLRLPSDAA</sequence>
<accession>A0A229RBH5</accession>
<dbReference type="SUPFAM" id="SSF55781">
    <property type="entry name" value="GAF domain-like"/>
    <property type="match status" value="1"/>
</dbReference>
<feature type="domain" description="ANTAR" evidence="2">
    <location>
        <begin position="119"/>
        <end position="192"/>
    </location>
</feature>
<dbReference type="GO" id="GO:0003723">
    <property type="term" value="F:RNA binding"/>
    <property type="evidence" value="ECO:0007669"/>
    <property type="project" value="InterPro"/>
</dbReference>
<evidence type="ECO:0000256" key="1">
    <source>
        <dbReference type="SAM" id="Phobius"/>
    </source>
</evidence>
<dbReference type="EMBL" id="NMQT01000200">
    <property type="protein sequence ID" value="OXM44012.1"/>
    <property type="molecule type" value="Genomic_DNA"/>
</dbReference>
<evidence type="ECO:0000259" key="2">
    <source>
        <dbReference type="SMART" id="SM01012"/>
    </source>
</evidence>
<keyword evidence="4" id="KW-1185">Reference proteome</keyword>
<dbReference type="Proteomes" id="UP000215223">
    <property type="component" value="Unassembled WGS sequence"/>
</dbReference>
<dbReference type="AlphaFoldDB" id="A0A229RBH5"/>
<keyword evidence="1" id="KW-0472">Membrane</keyword>
<feature type="transmembrane region" description="Helical" evidence="1">
    <location>
        <begin position="82"/>
        <end position="104"/>
    </location>
</feature>
<keyword evidence="1" id="KW-1133">Transmembrane helix</keyword>
<name>A0A229RBH5_9PSEU</name>
<evidence type="ECO:0000313" key="3">
    <source>
        <dbReference type="EMBL" id="OXM44012.1"/>
    </source>
</evidence>
<dbReference type="SMART" id="SM01012">
    <property type="entry name" value="ANTAR"/>
    <property type="match status" value="1"/>
</dbReference>
<organism evidence="3 4">
    <name type="scientific">Amycolatopsis thailandensis</name>
    <dbReference type="NCBI Taxonomy" id="589330"/>
    <lineage>
        <taxon>Bacteria</taxon>
        <taxon>Bacillati</taxon>
        <taxon>Actinomycetota</taxon>
        <taxon>Actinomycetes</taxon>
        <taxon>Pseudonocardiales</taxon>
        <taxon>Pseudonocardiaceae</taxon>
        <taxon>Amycolatopsis</taxon>
    </lineage>
</organism>
<gene>
    <name evidence="3" type="ORF">CFP71_40990</name>
</gene>
<keyword evidence="1" id="KW-0812">Transmembrane</keyword>
<dbReference type="Gene3D" id="3.30.450.40">
    <property type="match status" value="1"/>
</dbReference>
<protein>
    <recommendedName>
        <fullName evidence="2">ANTAR domain-containing protein</fullName>
    </recommendedName>
</protein>
<evidence type="ECO:0000313" key="4">
    <source>
        <dbReference type="Proteomes" id="UP000215223"/>
    </source>
</evidence>
<reference evidence="3 4" key="1">
    <citation type="submission" date="2017-07" db="EMBL/GenBank/DDBJ databases">
        <title>Amycolatopsis thailandensis Genome sequencing and assembly.</title>
        <authorList>
            <person name="Kaur N."/>
            <person name="Mayilraj S."/>
        </authorList>
    </citation>
    <scope>NUCLEOTIDE SEQUENCE [LARGE SCALE GENOMIC DNA]</scope>
    <source>
        <strain evidence="3 4">JCM 16380</strain>
    </source>
</reference>
<dbReference type="InterPro" id="IPR005561">
    <property type="entry name" value="ANTAR"/>
</dbReference>